<evidence type="ECO:0000313" key="3">
    <source>
        <dbReference type="EMBL" id="AEI62144.1"/>
    </source>
</evidence>
<dbReference type="KEGG" id="mfu:LILAB_21820"/>
<dbReference type="KEGG" id="mfu:LILAB_01060"/>
<dbReference type="NCBIfam" id="NF033546">
    <property type="entry name" value="transpos_IS21"/>
    <property type="match status" value="1"/>
</dbReference>
<dbReference type="Proteomes" id="UP000000488">
    <property type="component" value="Chromosome"/>
</dbReference>
<protein>
    <submittedName>
        <fullName evidence="4">Transposase</fullName>
    </submittedName>
</protein>
<organism evidence="4 7">
    <name type="scientific">Myxococcus fulvus (strain ATCC BAA-855 / HW-1)</name>
    <dbReference type="NCBI Taxonomy" id="483219"/>
    <lineage>
        <taxon>Bacteria</taxon>
        <taxon>Pseudomonadati</taxon>
        <taxon>Myxococcota</taxon>
        <taxon>Myxococcia</taxon>
        <taxon>Myxococcales</taxon>
        <taxon>Cystobacterineae</taxon>
        <taxon>Myxococcaceae</taxon>
        <taxon>Myxococcus</taxon>
    </lineage>
</organism>
<evidence type="ECO:0000313" key="7">
    <source>
        <dbReference type="Proteomes" id="UP000000488"/>
    </source>
</evidence>
<dbReference type="PANTHER" id="PTHR35004:SF7">
    <property type="entry name" value="INTEGRASE PROTEIN"/>
    <property type="match status" value="1"/>
</dbReference>
<dbReference type="Gene3D" id="1.10.10.60">
    <property type="entry name" value="Homeodomain-like"/>
    <property type="match status" value="1"/>
</dbReference>
<dbReference type="InterPro" id="IPR036397">
    <property type="entry name" value="RNaseH_sf"/>
</dbReference>
<dbReference type="EMBL" id="CP002830">
    <property type="protein sequence ID" value="AEI62144.1"/>
    <property type="molecule type" value="Genomic_DNA"/>
</dbReference>
<sequence>MVEQEVVRQVRVLAKAGWGAKRIAREVGVARNTVRRYLRAGSAADTQVRPKARRLTESEQQRAVELWDSAAEGNAVVVKALLAQEGVEASVRTVQRAVELWDSAAEGNAVVVKALLAQEGVEASVRTVQRAVELWDSAAEGNAVVVKALLAQEGVEASVRTVQRAVEKRRRQVHAAQTATVRFETKPGQQMQVDFGEKKVRLGGQVVKVFLLVAVLSFSRRLFVRAFLNQRGDDWREGVAAAFVHFGGVPLEVLSDNARPLVEENNRQAGTVRFHPAWVQFCRDWDVMPKACGPYRARTKGKTESGVKYVKRNALAGRDFEAFGAMEAHLAQWMGEADERVHGTTHEPPLERFEREEKAALRPLPLRVLPRRHQRLKRKVANDALVDVDTVRYSVPHRLVRENVEVQVGDDEVRIFHAGALVATHARHRQPHARVVDPAHWEGLWRPRAEKRSEKDSSLTGLGRSLEDYAAVVEQDSKRGAA</sequence>
<dbReference type="STRING" id="483219.LILAB_01060"/>
<dbReference type="InterPro" id="IPR001584">
    <property type="entry name" value="Integrase_cat-core"/>
</dbReference>
<dbReference type="Pfam" id="PF00665">
    <property type="entry name" value="rve"/>
    <property type="match status" value="1"/>
</dbReference>
<dbReference type="InterPro" id="IPR012337">
    <property type="entry name" value="RNaseH-like_sf"/>
</dbReference>
<proteinExistence type="inferred from homology"/>
<dbReference type="Gene3D" id="3.30.420.10">
    <property type="entry name" value="Ribonuclease H-like superfamily/Ribonuclease H"/>
    <property type="match status" value="1"/>
</dbReference>
<dbReference type="AlphaFoldDB" id="F8CI51"/>
<feature type="domain" description="Integrase catalytic" evidence="2">
    <location>
        <begin position="183"/>
        <end position="357"/>
    </location>
</feature>
<dbReference type="HOGENOM" id="CLU_020626_1_1_7"/>
<dbReference type="EMBL" id="CP002830">
    <property type="protein sequence ID" value="AEI66264.1"/>
    <property type="molecule type" value="Genomic_DNA"/>
</dbReference>
<dbReference type="KEGG" id="mfu:LILAB_03415"/>
<evidence type="ECO:0000313" key="5">
    <source>
        <dbReference type="EMBL" id="AEI64760.1"/>
    </source>
</evidence>
<evidence type="ECO:0000313" key="6">
    <source>
        <dbReference type="EMBL" id="AEI66264.1"/>
    </source>
</evidence>
<evidence type="ECO:0000313" key="4">
    <source>
        <dbReference type="EMBL" id="AEI62608.1"/>
    </source>
</evidence>
<evidence type="ECO:0000259" key="2">
    <source>
        <dbReference type="PROSITE" id="PS50994"/>
    </source>
</evidence>
<dbReference type="EMBL" id="CP002830">
    <property type="protein sequence ID" value="AEI62608.1"/>
    <property type="molecule type" value="Genomic_DNA"/>
</dbReference>
<name>F8CI51_MYXFH</name>
<dbReference type="GO" id="GO:0003676">
    <property type="term" value="F:nucleic acid binding"/>
    <property type="evidence" value="ECO:0007669"/>
    <property type="project" value="InterPro"/>
</dbReference>
<dbReference type="InterPro" id="IPR054353">
    <property type="entry name" value="IstA-like_C"/>
</dbReference>
<accession>F8CI51</accession>
<dbReference type="GO" id="GO:0015074">
    <property type="term" value="P:DNA integration"/>
    <property type="evidence" value="ECO:0007669"/>
    <property type="project" value="InterPro"/>
</dbReference>
<dbReference type="KEGG" id="mfu:LILAB_14275"/>
<dbReference type="PROSITE" id="PS50994">
    <property type="entry name" value="INTEGRASE"/>
    <property type="match status" value="1"/>
</dbReference>
<dbReference type="EMBL" id="CP002830">
    <property type="protein sequence ID" value="AEI64760.1"/>
    <property type="molecule type" value="Genomic_DNA"/>
</dbReference>
<evidence type="ECO:0000256" key="1">
    <source>
        <dbReference type="ARBA" id="ARBA00009277"/>
    </source>
</evidence>
<reference evidence="4 7" key="1">
    <citation type="journal article" date="2011" name="J. Bacteriol.">
        <title>Genome sequence of the halotolerant marine bacterium Myxococcus fulvus HW-1.</title>
        <authorList>
            <person name="Li Z.F."/>
            <person name="Li X."/>
            <person name="Liu H."/>
            <person name="Liu X."/>
            <person name="Han K."/>
            <person name="Wu Z.H."/>
            <person name="Hu W."/>
            <person name="Li F.F."/>
            <person name="Li Y.Z."/>
        </authorList>
    </citation>
    <scope>NUCLEOTIDE SEQUENCE [LARGE SCALE GENOMIC DNA]</scope>
    <source>
        <strain evidence="7">ATCC BAA-855 / HW-1</strain>
        <strain evidence="4">HW-1</strain>
    </source>
</reference>
<comment type="similarity">
    <text evidence="1">Belongs to the transposase IS21/IS408/IS1162 family.</text>
</comment>
<dbReference type="Pfam" id="PF22483">
    <property type="entry name" value="Mu-transpos_C_2"/>
    <property type="match status" value="1"/>
</dbReference>
<dbReference type="eggNOG" id="COG4584">
    <property type="taxonomic scope" value="Bacteria"/>
</dbReference>
<dbReference type="SUPFAM" id="SSF53098">
    <property type="entry name" value="Ribonuclease H-like"/>
    <property type="match status" value="1"/>
</dbReference>
<gene>
    <name evidence="3" type="ordered locus">LILAB_01060</name>
    <name evidence="4" type="ordered locus">LILAB_03415</name>
    <name evidence="5" type="ordered locus">LILAB_14275</name>
    <name evidence="6" type="ordered locus">LILAB_21820</name>
</gene>
<dbReference type="PANTHER" id="PTHR35004">
    <property type="entry name" value="TRANSPOSASE RV3428C-RELATED"/>
    <property type="match status" value="1"/>
</dbReference>